<gene>
    <name evidence="1" type="ORF">Gotri_022854</name>
</gene>
<feature type="non-terminal residue" evidence="1">
    <location>
        <position position="45"/>
    </location>
</feature>
<evidence type="ECO:0000313" key="1">
    <source>
        <dbReference type="EMBL" id="MBA0760071.1"/>
    </source>
</evidence>
<dbReference type="Proteomes" id="UP000593568">
    <property type="component" value="Unassembled WGS sequence"/>
</dbReference>
<proteinExistence type="predicted"/>
<name>A0A7J9DHD6_9ROSI</name>
<sequence length="45" mass="5293">MALIEKLEKESPMQILGDDGDWTKNDFWAAVKFLRHAFRSNEILQ</sequence>
<comment type="caution">
    <text evidence="1">The sequence shown here is derived from an EMBL/GenBank/DDBJ whole genome shotgun (WGS) entry which is preliminary data.</text>
</comment>
<protein>
    <submittedName>
        <fullName evidence="1">Uncharacterized protein</fullName>
    </submittedName>
</protein>
<dbReference type="AlphaFoldDB" id="A0A7J9DHD6"/>
<organism evidence="1 2">
    <name type="scientific">Gossypium trilobum</name>
    <dbReference type="NCBI Taxonomy" id="34281"/>
    <lineage>
        <taxon>Eukaryota</taxon>
        <taxon>Viridiplantae</taxon>
        <taxon>Streptophyta</taxon>
        <taxon>Embryophyta</taxon>
        <taxon>Tracheophyta</taxon>
        <taxon>Spermatophyta</taxon>
        <taxon>Magnoliopsida</taxon>
        <taxon>eudicotyledons</taxon>
        <taxon>Gunneridae</taxon>
        <taxon>Pentapetalae</taxon>
        <taxon>rosids</taxon>
        <taxon>malvids</taxon>
        <taxon>Malvales</taxon>
        <taxon>Malvaceae</taxon>
        <taxon>Malvoideae</taxon>
        <taxon>Gossypium</taxon>
    </lineage>
</organism>
<keyword evidence="2" id="KW-1185">Reference proteome</keyword>
<reference evidence="1 2" key="1">
    <citation type="journal article" date="2019" name="Genome Biol. Evol.">
        <title>Insights into the evolution of the New World diploid cottons (Gossypium, subgenus Houzingenia) based on genome sequencing.</title>
        <authorList>
            <person name="Grover C.E."/>
            <person name="Arick M.A. 2nd"/>
            <person name="Thrash A."/>
            <person name="Conover J.L."/>
            <person name="Sanders W.S."/>
            <person name="Peterson D.G."/>
            <person name="Frelichowski J.E."/>
            <person name="Scheffler J.A."/>
            <person name="Scheffler B.E."/>
            <person name="Wendel J.F."/>
        </authorList>
    </citation>
    <scope>NUCLEOTIDE SEQUENCE [LARGE SCALE GENOMIC DNA]</scope>
    <source>
        <strain evidence="1">8</strain>
        <tissue evidence="1">Leaf</tissue>
    </source>
</reference>
<evidence type="ECO:0000313" key="2">
    <source>
        <dbReference type="Proteomes" id="UP000593568"/>
    </source>
</evidence>
<dbReference type="EMBL" id="JABEZW010000002">
    <property type="protein sequence ID" value="MBA0760071.1"/>
    <property type="molecule type" value="Genomic_DNA"/>
</dbReference>
<accession>A0A7J9DHD6</accession>